<proteinExistence type="predicted"/>
<sequence>MEKKIPPLLLFVVFAGLIWLTASWPAPWPLWFSQLLAILLLLDGSIFCGWAFWQFRRANTTVDPRYPERSSQLVTHGLYQFSRNPMYLGFLLLLLALSFWSHSLSSFLWLPLFVFWLQYWQIMPEERALAERFGDSWQHYCQQTRRWL</sequence>
<dbReference type="Proteomes" id="UP001236258">
    <property type="component" value="Unassembled WGS sequence"/>
</dbReference>
<dbReference type="GO" id="GO:0032259">
    <property type="term" value="P:methylation"/>
    <property type="evidence" value="ECO:0007669"/>
    <property type="project" value="UniProtKB-KW"/>
</dbReference>
<dbReference type="Gene3D" id="1.20.120.1630">
    <property type="match status" value="1"/>
</dbReference>
<dbReference type="RefSeq" id="WP_305946432.1">
    <property type="nucleotide sequence ID" value="NZ_JAUZVY010000007.1"/>
</dbReference>
<feature type="transmembrane region" description="Helical" evidence="5">
    <location>
        <begin position="35"/>
        <end position="53"/>
    </location>
</feature>
<feature type="transmembrane region" description="Helical" evidence="5">
    <location>
        <begin position="90"/>
        <end position="117"/>
    </location>
</feature>
<protein>
    <submittedName>
        <fullName evidence="6">Isoprenylcysteine carboxylmethyltransferase family protein</fullName>
        <ecNumber evidence="6">2.1.1.100</ecNumber>
        <ecNumber evidence="6">2.1.1.334</ecNumber>
    </submittedName>
</protein>
<comment type="subcellular location">
    <subcellularLocation>
        <location evidence="1">Endomembrane system</location>
        <topology evidence="1">Multi-pass membrane protein</topology>
    </subcellularLocation>
</comment>
<evidence type="ECO:0000313" key="6">
    <source>
        <dbReference type="EMBL" id="MDP4530423.1"/>
    </source>
</evidence>
<dbReference type="PANTHER" id="PTHR12714:SF24">
    <property type="entry name" value="SLR1182 PROTEIN"/>
    <property type="match status" value="1"/>
</dbReference>
<dbReference type="EMBL" id="JAUZVY010000007">
    <property type="protein sequence ID" value="MDP4530423.1"/>
    <property type="molecule type" value="Genomic_DNA"/>
</dbReference>
<comment type="caution">
    <text evidence="6">The sequence shown here is derived from an EMBL/GenBank/DDBJ whole genome shotgun (WGS) entry which is preliminary data.</text>
</comment>
<keyword evidence="7" id="KW-1185">Reference proteome</keyword>
<keyword evidence="6" id="KW-0489">Methyltransferase</keyword>
<gene>
    <name evidence="6" type="ORF">Q3O59_15435</name>
</gene>
<dbReference type="Pfam" id="PF04191">
    <property type="entry name" value="PEMT"/>
    <property type="match status" value="1"/>
</dbReference>
<reference evidence="6 7" key="1">
    <citation type="submission" date="2023-08" db="EMBL/GenBank/DDBJ databases">
        <authorList>
            <person name="Joshi A."/>
            <person name="Thite S."/>
        </authorList>
    </citation>
    <scope>NUCLEOTIDE SEQUENCE [LARGE SCALE GENOMIC DNA]</scope>
    <source>
        <strain evidence="6 7">1E1</strain>
    </source>
</reference>
<evidence type="ECO:0000256" key="2">
    <source>
        <dbReference type="ARBA" id="ARBA00022692"/>
    </source>
</evidence>
<evidence type="ECO:0000256" key="5">
    <source>
        <dbReference type="SAM" id="Phobius"/>
    </source>
</evidence>
<dbReference type="PANTHER" id="PTHR12714">
    <property type="entry name" value="PROTEIN-S ISOPRENYLCYSTEINE O-METHYLTRANSFERASE"/>
    <property type="match status" value="1"/>
</dbReference>
<evidence type="ECO:0000256" key="4">
    <source>
        <dbReference type="ARBA" id="ARBA00023136"/>
    </source>
</evidence>
<evidence type="ECO:0000256" key="1">
    <source>
        <dbReference type="ARBA" id="ARBA00004127"/>
    </source>
</evidence>
<name>A0ABT9GTX2_9GAMM</name>
<dbReference type="GO" id="GO:0004671">
    <property type="term" value="F:protein C-terminal S-isoprenylcysteine carboxyl O-methyltransferase activity"/>
    <property type="evidence" value="ECO:0007669"/>
    <property type="project" value="UniProtKB-EC"/>
</dbReference>
<keyword evidence="6" id="KW-0808">Transferase</keyword>
<keyword evidence="4 5" id="KW-0472">Membrane</keyword>
<dbReference type="InterPro" id="IPR007318">
    <property type="entry name" value="Phopholipid_MeTrfase"/>
</dbReference>
<organism evidence="6 7">
    <name type="scientific">Alkalimonas delamerensis</name>
    <dbReference type="NCBI Taxonomy" id="265981"/>
    <lineage>
        <taxon>Bacteria</taxon>
        <taxon>Pseudomonadati</taxon>
        <taxon>Pseudomonadota</taxon>
        <taxon>Gammaproteobacteria</taxon>
        <taxon>Alkalimonas</taxon>
    </lineage>
</organism>
<accession>A0ABT9GTX2</accession>
<evidence type="ECO:0000256" key="3">
    <source>
        <dbReference type="ARBA" id="ARBA00022989"/>
    </source>
</evidence>
<keyword evidence="2 5" id="KW-0812">Transmembrane</keyword>
<keyword evidence="3 5" id="KW-1133">Transmembrane helix</keyword>
<dbReference type="EC" id="2.1.1.100" evidence="6"/>
<dbReference type="EC" id="2.1.1.334" evidence="6"/>
<evidence type="ECO:0000313" key="7">
    <source>
        <dbReference type="Proteomes" id="UP001236258"/>
    </source>
</evidence>